<dbReference type="RefSeq" id="WP_136966651.1">
    <property type="nucleotide sequence ID" value="NZ_JARZHI010000028.1"/>
</dbReference>
<name>A0ABT6NY70_9BACT</name>
<evidence type="ECO:0000313" key="1">
    <source>
        <dbReference type="EMBL" id="MDI1433254.1"/>
    </source>
</evidence>
<accession>A0ABT6NY70</accession>
<gene>
    <name evidence="1" type="ORF">QHF89_27405</name>
</gene>
<keyword evidence="2" id="KW-1185">Reference proteome</keyword>
<dbReference type="EMBL" id="JARZHI010000028">
    <property type="protein sequence ID" value="MDI1433254.1"/>
    <property type="molecule type" value="Genomic_DNA"/>
</dbReference>
<evidence type="ECO:0000313" key="2">
    <source>
        <dbReference type="Proteomes" id="UP001160301"/>
    </source>
</evidence>
<sequence>MLVPVLALLLVGALTKTGITKAKSGMSALERARELVRDAEERHEGFRQAHAAWIAAVNADTDAFGRFKVDTMATFQRFGLVLDRLHQRMRLDPILHAWAFDRSTLPSPCHVPVSVDAANAIGGAMTAISAGSATAAGALALAGTVGVASTGTAIGSLSGAAATNATLAWLGGGSLAAGGFGMAGGTLIVGGLAVAPAVAVAGFVIEVHGQKALTAAATHAAALEMAIARMSNEIALLHGVRQRIDELQRVGQGLHHGLKDILVCLEMIRDDFDSNDPDHLARLSLGFQYARALADVLRVPIVPGNGDRIGQIVARQANIKPGQG</sequence>
<organism evidence="1 2">
    <name type="scientific">Polyangium sorediatum</name>
    <dbReference type="NCBI Taxonomy" id="889274"/>
    <lineage>
        <taxon>Bacteria</taxon>
        <taxon>Pseudomonadati</taxon>
        <taxon>Myxococcota</taxon>
        <taxon>Polyangia</taxon>
        <taxon>Polyangiales</taxon>
        <taxon>Polyangiaceae</taxon>
        <taxon>Polyangium</taxon>
    </lineage>
</organism>
<proteinExistence type="predicted"/>
<comment type="caution">
    <text evidence="1">The sequence shown here is derived from an EMBL/GenBank/DDBJ whole genome shotgun (WGS) entry which is preliminary data.</text>
</comment>
<reference evidence="1 2" key="1">
    <citation type="submission" date="2023-04" db="EMBL/GenBank/DDBJ databases">
        <title>The genome sequence of Polyangium sorediatum DSM14670.</title>
        <authorList>
            <person name="Zhang X."/>
        </authorList>
    </citation>
    <scope>NUCLEOTIDE SEQUENCE [LARGE SCALE GENOMIC DNA]</scope>
    <source>
        <strain evidence="1 2">DSM 14670</strain>
    </source>
</reference>
<dbReference type="Proteomes" id="UP001160301">
    <property type="component" value="Unassembled WGS sequence"/>
</dbReference>
<protein>
    <submittedName>
        <fullName evidence="1">Uncharacterized protein</fullName>
    </submittedName>
</protein>